<dbReference type="GO" id="GO:0009982">
    <property type="term" value="F:pseudouridine synthase activity"/>
    <property type="evidence" value="ECO:0007669"/>
    <property type="project" value="InterPro"/>
</dbReference>
<proteinExistence type="predicted"/>
<reference evidence="2" key="1">
    <citation type="submission" date="2021-06" db="EMBL/GenBank/DDBJ databases">
        <authorList>
            <consortium name="Wellcome Sanger Institute Data Sharing"/>
        </authorList>
    </citation>
    <scope>NUCLEOTIDE SEQUENCE [LARGE SCALE GENOMIC DNA]</scope>
</reference>
<dbReference type="InterPro" id="IPR006145">
    <property type="entry name" value="PsdUridine_synth_RsuA/RluA"/>
</dbReference>
<dbReference type="InterPro" id="IPR020103">
    <property type="entry name" value="PsdUridine_synth_cat_dom_sf"/>
</dbReference>
<dbReference type="Pfam" id="PF00849">
    <property type="entry name" value="PseudoU_synth_2"/>
    <property type="match status" value="1"/>
</dbReference>
<reference evidence="2" key="3">
    <citation type="submission" date="2025-09" db="UniProtKB">
        <authorList>
            <consortium name="Ensembl"/>
        </authorList>
    </citation>
    <scope>IDENTIFICATION</scope>
</reference>
<organism evidence="2 3">
    <name type="scientific">Erpetoichthys calabaricus</name>
    <name type="common">Rope fish</name>
    <name type="synonym">Calamoichthys calabaricus</name>
    <dbReference type="NCBI Taxonomy" id="27687"/>
    <lineage>
        <taxon>Eukaryota</taxon>
        <taxon>Metazoa</taxon>
        <taxon>Chordata</taxon>
        <taxon>Craniata</taxon>
        <taxon>Vertebrata</taxon>
        <taxon>Euteleostomi</taxon>
        <taxon>Actinopterygii</taxon>
        <taxon>Polypteriformes</taxon>
        <taxon>Polypteridae</taxon>
        <taxon>Erpetoichthys</taxon>
    </lineage>
</organism>
<protein>
    <submittedName>
        <fullName evidence="2">RNA pseudouridine synthase D3</fullName>
    </submittedName>
</protein>
<dbReference type="CDD" id="cd02869">
    <property type="entry name" value="PseudoU_synth_RluA_like"/>
    <property type="match status" value="1"/>
</dbReference>
<evidence type="ECO:0000313" key="3">
    <source>
        <dbReference type="Proteomes" id="UP000694620"/>
    </source>
</evidence>
<dbReference type="Proteomes" id="UP000694620">
    <property type="component" value="Chromosome 18"/>
</dbReference>
<dbReference type="SMR" id="A0A8C4TJ64"/>
<evidence type="ECO:0000313" key="2">
    <source>
        <dbReference type="Ensembl" id="ENSECRP00000033451.1"/>
    </source>
</evidence>
<sequence>MRHLFRFRCALSSRRWIQLIFEDPKSSRCPEAHLYSTVTWYHSYLQKASPKYRQEKKIQRVNILQDPGIPIVDRLSRNELIELLKNSIVYREGALLALSKPCGLSITGQEPSLNTLLPDLRKALCLSETPHIVTAAQRDLSGLVLLSNCHQTTRIIEAAILQARKAQIPVATYWAVTVGTLHPSEGEIKMPLKISRIHERQLVIPAPDPAPGNLQRKEVKKAVTRYRVLDSAEGCSLVQLQPLSTFQDQLRVHLSVKLSPALGDHVYSSRVGCILGVPISLPVDSVEPHPQVGVDKIQMGVHLTFSSC</sequence>
<dbReference type="GO" id="GO:0003723">
    <property type="term" value="F:RNA binding"/>
    <property type="evidence" value="ECO:0007669"/>
    <property type="project" value="InterPro"/>
</dbReference>
<evidence type="ECO:0000259" key="1">
    <source>
        <dbReference type="Pfam" id="PF00849"/>
    </source>
</evidence>
<dbReference type="InterPro" id="IPR050188">
    <property type="entry name" value="RluA_PseudoU_synthase"/>
</dbReference>
<accession>A0A8C4TJ64</accession>
<dbReference type="PANTHER" id="PTHR21600">
    <property type="entry name" value="MITOCHONDRIAL RNA PSEUDOURIDINE SYNTHASE"/>
    <property type="match status" value="1"/>
</dbReference>
<gene>
    <name evidence="2" type="primary">RPUSD3</name>
</gene>
<dbReference type="PANTHER" id="PTHR21600:SF49">
    <property type="entry name" value="MITOCHONDRIAL MRNA PSEUDOURIDINE SYNTHASE RPUSD3"/>
    <property type="match status" value="1"/>
</dbReference>
<reference evidence="2" key="2">
    <citation type="submission" date="2025-08" db="UniProtKB">
        <authorList>
            <consortium name="Ensembl"/>
        </authorList>
    </citation>
    <scope>IDENTIFICATION</scope>
</reference>
<dbReference type="Ensembl" id="ENSECRT00000034179.1">
    <property type="protein sequence ID" value="ENSECRP00000033451.1"/>
    <property type="gene ID" value="ENSECRG00000022641.1"/>
</dbReference>
<dbReference type="GO" id="GO:0001522">
    <property type="term" value="P:pseudouridine synthesis"/>
    <property type="evidence" value="ECO:0007669"/>
    <property type="project" value="InterPro"/>
</dbReference>
<dbReference type="GeneTree" id="ENSGT00940000161059"/>
<keyword evidence="3" id="KW-1185">Reference proteome</keyword>
<dbReference type="Gene3D" id="3.30.2350.10">
    <property type="entry name" value="Pseudouridine synthase"/>
    <property type="match status" value="1"/>
</dbReference>
<dbReference type="SUPFAM" id="SSF55120">
    <property type="entry name" value="Pseudouridine synthase"/>
    <property type="match status" value="1"/>
</dbReference>
<name>A0A8C4TJ64_ERPCA</name>
<feature type="domain" description="Pseudouridine synthase RsuA/RluA-like" evidence="1">
    <location>
        <begin position="95"/>
        <end position="255"/>
    </location>
</feature>
<dbReference type="AlphaFoldDB" id="A0A8C4TJ64"/>